<feature type="region of interest" description="Disordered" evidence="1">
    <location>
        <begin position="1"/>
        <end position="33"/>
    </location>
</feature>
<feature type="compositionally biased region" description="Polar residues" evidence="1">
    <location>
        <begin position="13"/>
        <end position="25"/>
    </location>
</feature>
<dbReference type="Proteomes" id="UP001335648">
    <property type="component" value="Unassembled WGS sequence"/>
</dbReference>
<name>A0AAN8C5Q0_9TELE</name>
<evidence type="ECO:0000313" key="2">
    <source>
        <dbReference type="EMBL" id="KAK5897569.1"/>
    </source>
</evidence>
<feature type="region of interest" description="Disordered" evidence="1">
    <location>
        <begin position="70"/>
        <end position="91"/>
    </location>
</feature>
<organism evidence="2 3">
    <name type="scientific">Champsocephalus esox</name>
    <name type="common">pike icefish</name>
    <dbReference type="NCBI Taxonomy" id="159716"/>
    <lineage>
        <taxon>Eukaryota</taxon>
        <taxon>Metazoa</taxon>
        <taxon>Chordata</taxon>
        <taxon>Craniata</taxon>
        <taxon>Vertebrata</taxon>
        <taxon>Euteleostomi</taxon>
        <taxon>Actinopterygii</taxon>
        <taxon>Neopterygii</taxon>
        <taxon>Teleostei</taxon>
        <taxon>Neoteleostei</taxon>
        <taxon>Acanthomorphata</taxon>
        <taxon>Eupercaria</taxon>
        <taxon>Perciformes</taxon>
        <taxon>Notothenioidei</taxon>
        <taxon>Channichthyidae</taxon>
        <taxon>Champsocephalus</taxon>
    </lineage>
</organism>
<gene>
    <name evidence="2" type="ORF">CesoFtcFv8_010620</name>
</gene>
<reference evidence="2 3" key="1">
    <citation type="journal article" date="2023" name="Mol. Biol. Evol.">
        <title>Genomics of Secondarily Temperate Adaptation in the Only Non-Antarctic Icefish.</title>
        <authorList>
            <person name="Rivera-Colon A.G."/>
            <person name="Rayamajhi N."/>
            <person name="Minhas B.F."/>
            <person name="Madrigal G."/>
            <person name="Bilyk K.T."/>
            <person name="Yoon V."/>
            <person name="Hune M."/>
            <person name="Gregory S."/>
            <person name="Cheng C.H.C."/>
            <person name="Catchen J.M."/>
        </authorList>
    </citation>
    <scope>NUCLEOTIDE SEQUENCE [LARGE SCALE GENOMIC DNA]</scope>
    <source>
        <strain evidence="2">JC2023a</strain>
    </source>
</reference>
<evidence type="ECO:0000256" key="1">
    <source>
        <dbReference type="SAM" id="MobiDB-lite"/>
    </source>
</evidence>
<feature type="compositionally biased region" description="Polar residues" evidence="1">
    <location>
        <begin position="74"/>
        <end position="85"/>
    </location>
</feature>
<keyword evidence="3" id="KW-1185">Reference proteome</keyword>
<accession>A0AAN8C5Q0</accession>
<protein>
    <submittedName>
        <fullName evidence="2">Uncharacterized protein</fullName>
    </submittedName>
</protein>
<dbReference type="EMBL" id="JAULUE010002053">
    <property type="protein sequence ID" value="KAK5897569.1"/>
    <property type="molecule type" value="Genomic_DNA"/>
</dbReference>
<comment type="caution">
    <text evidence="2">The sequence shown here is derived from an EMBL/GenBank/DDBJ whole genome shotgun (WGS) entry which is preliminary data.</text>
</comment>
<dbReference type="AlphaFoldDB" id="A0AAN8C5Q0"/>
<feature type="compositionally biased region" description="Basic and acidic residues" evidence="1">
    <location>
        <begin position="1"/>
        <end position="11"/>
    </location>
</feature>
<evidence type="ECO:0000313" key="3">
    <source>
        <dbReference type="Proteomes" id="UP001335648"/>
    </source>
</evidence>
<sequence>MTGVRSGERLDWCQTSAQQTETTPAPSFLPEGTWKSWRSHQSKEAVDQIDSPVRSWLQLTFSQNTVSIGGLSGAYTTSNNPSTIGRSWIEP</sequence>
<proteinExistence type="predicted"/>